<gene>
    <name evidence="1" type="ORF">RO03_05405</name>
</gene>
<accession>A0A0X3Y1Q1</accession>
<name>A0A0X3Y1Q1_FUSNC</name>
<reference evidence="1 2" key="1">
    <citation type="submission" date="2015-10" db="EMBL/GenBank/DDBJ databases">
        <authorList>
            <person name="Gilbert D.G."/>
        </authorList>
    </citation>
    <scope>NUCLEOTIDE SEQUENCE [LARGE SCALE GENOMIC DNA]</scope>
    <source>
        <strain evidence="1 2">ChDC F311</strain>
    </source>
</reference>
<organism evidence="1 2">
    <name type="scientific">Fusobacterium nucleatum subsp. nucleatum</name>
    <dbReference type="NCBI Taxonomy" id="76856"/>
    <lineage>
        <taxon>Bacteria</taxon>
        <taxon>Fusobacteriati</taxon>
        <taxon>Fusobacteriota</taxon>
        <taxon>Fusobacteriia</taxon>
        <taxon>Fusobacteriales</taxon>
        <taxon>Fusobacteriaceae</taxon>
        <taxon>Fusobacterium</taxon>
    </lineage>
</organism>
<evidence type="ECO:0000313" key="1">
    <source>
        <dbReference type="EMBL" id="KUL98968.1"/>
    </source>
</evidence>
<dbReference type="AlphaFoldDB" id="A0A0X3Y1Q1"/>
<dbReference type="Proteomes" id="UP000054800">
    <property type="component" value="Unassembled WGS sequence"/>
</dbReference>
<protein>
    <submittedName>
        <fullName evidence="1">Uncharacterized protein</fullName>
    </submittedName>
</protein>
<evidence type="ECO:0000313" key="2">
    <source>
        <dbReference type="Proteomes" id="UP000054800"/>
    </source>
</evidence>
<dbReference type="EMBL" id="LMVH01000001">
    <property type="protein sequence ID" value="KUL98968.1"/>
    <property type="molecule type" value="Genomic_DNA"/>
</dbReference>
<proteinExistence type="predicted"/>
<comment type="caution">
    <text evidence="1">The sequence shown here is derived from an EMBL/GenBank/DDBJ whole genome shotgun (WGS) entry which is preliminary data.</text>
</comment>
<dbReference type="OrthoDB" id="1956539at2"/>
<dbReference type="RefSeq" id="WP_059222713.1">
    <property type="nucleotide sequence ID" value="NZ_LMVH01000001.1"/>
</dbReference>
<sequence>MDKVILLSKHITNIKVISKAKGRWEKGKYIADEEKEKIIKGVYMPVSSDTLKYYPQGEITLKDMELFTKEKLKEGDIAILREEEFKIIEITDFDYLADIKSYILKRSTKDD</sequence>